<dbReference type="PANTHER" id="PTHR46233:SF3">
    <property type="entry name" value="HYDROXYACYLGLUTATHIONE HYDROLASE GLOC"/>
    <property type="match status" value="1"/>
</dbReference>
<reference evidence="6 7" key="1">
    <citation type="submission" date="2020-03" db="EMBL/GenBank/DDBJ databases">
        <title>Complete genome of Arcanobacterium buesumensis sp. nov. strain 2701.</title>
        <authorList>
            <person name="Borowiak M."/>
            <person name="Alssahen M."/>
            <person name="Laemmler C."/>
            <person name="Malorny B."/>
            <person name="Hassan A."/>
            <person name="Prenger-Berninghoff E."/>
            <person name="Ploetz M."/>
            <person name="Abdulmawjood A."/>
        </authorList>
    </citation>
    <scope>NUCLEOTIDE SEQUENCE [LARGE SCALE GENOMIC DNA]</scope>
    <source>
        <strain evidence="6 7">2701</strain>
    </source>
</reference>
<organism evidence="6 7">
    <name type="scientific">Arcanobacterium buesumense</name>
    <dbReference type="NCBI Taxonomy" id="2722751"/>
    <lineage>
        <taxon>Bacteria</taxon>
        <taxon>Bacillati</taxon>
        <taxon>Actinomycetota</taxon>
        <taxon>Actinomycetes</taxon>
        <taxon>Actinomycetales</taxon>
        <taxon>Actinomycetaceae</taxon>
        <taxon>Arcanobacterium</taxon>
    </lineage>
</organism>
<dbReference type="GO" id="GO:0016787">
    <property type="term" value="F:hydrolase activity"/>
    <property type="evidence" value="ECO:0007669"/>
    <property type="project" value="UniProtKB-KW"/>
</dbReference>
<dbReference type="InterPro" id="IPR051453">
    <property type="entry name" value="MBL_Glyoxalase_II"/>
</dbReference>
<keyword evidence="2" id="KW-0479">Metal-binding</keyword>
<dbReference type="KEGG" id="arca:HC352_07015"/>
<dbReference type="EMBL" id="CP050804">
    <property type="protein sequence ID" value="QJC22283.1"/>
    <property type="molecule type" value="Genomic_DNA"/>
</dbReference>
<sequence length="208" mass="22582">MEKYVVGSWQANCYVLTSQDSTIVIDPGAEPTRLLDAIGNRKVAKLVLTHGHSDHIGAVNELRSHFATEVAIGKDDVVVAARPEFSGFLDEGSIYSVLNCEQLLNDGDVINFGNEHLRVIHTPGHTPGSVCLLSEKNGILFTGDTLFKGAIGATHYALGHYPTLVKSLAKLSELDANLKIFPGHGEPTVLSAEIRHVEKHYMGSNVKW</sequence>
<dbReference type="Proteomes" id="UP000502298">
    <property type="component" value="Chromosome"/>
</dbReference>
<dbReference type="PANTHER" id="PTHR46233">
    <property type="entry name" value="HYDROXYACYLGLUTATHIONE HYDROLASE GLOC"/>
    <property type="match status" value="1"/>
</dbReference>
<dbReference type="InterPro" id="IPR036866">
    <property type="entry name" value="RibonucZ/Hydroxyglut_hydro"/>
</dbReference>
<evidence type="ECO:0000256" key="3">
    <source>
        <dbReference type="ARBA" id="ARBA00022801"/>
    </source>
</evidence>
<dbReference type="CDD" id="cd06262">
    <property type="entry name" value="metallo-hydrolase-like_MBL-fold"/>
    <property type="match status" value="1"/>
</dbReference>
<keyword evidence="3 6" id="KW-0378">Hydrolase</keyword>
<name>A0A6H2EMI3_9ACTO</name>
<dbReference type="InterPro" id="IPR001279">
    <property type="entry name" value="Metallo-B-lactamas"/>
</dbReference>
<dbReference type="AlphaFoldDB" id="A0A6H2EMI3"/>
<dbReference type="SMART" id="SM00849">
    <property type="entry name" value="Lactamase_B"/>
    <property type="match status" value="1"/>
</dbReference>
<evidence type="ECO:0000313" key="6">
    <source>
        <dbReference type="EMBL" id="QJC22283.1"/>
    </source>
</evidence>
<dbReference type="Pfam" id="PF00753">
    <property type="entry name" value="Lactamase_B"/>
    <property type="match status" value="1"/>
</dbReference>
<feature type="domain" description="Metallo-beta-lactamase" evidence="5">
    <location>
        <begin position="10"/>
        <end position="184"/>
    </location>
</feature>
<keyword evidence="7" id="KW-1185">Reference proteome</keyword>
<dbReference type="Gene3D" id="3.60.15.10">
    <property type="entry name" value="Ribonuclease Z/Hydroxyacylglutathione hydrolase-like"/>
    <property type="match status" value="1"/>
</dbReference>
<gene>
    <name evidence="6" type="ORF">HC352_07015</name>
</gene>
<evidence type="ECO:0000256" key="4">
    <source>
        <dbReference type="ARBA" id="ARBA00022833"/>
    </source>
</evidence>
<dbReference type="GO" id="GO:0046872">
    <property type="term" value="F:metal ion binding"/>
    <property type="evidence" value="ECO:0007669"/>
    <property type="project" value="UniProtKB-KW"/>
</dbReference>
<dbReference type="SUPFAM" id="SSF56281">
    <property type="entry name" value="Metallo-hydrolase/oxidoreductase"/>
    <property type="match status" value="1"/>
</dbReference>
<evidence type="ECO:0000256" key="2">
    <source>
        <dbReference type="ARBA" id="ARBA00022723"/>
    </source>
</evidence>
<accession>A0A6H2EMI3</accession>
<keyword evidence="4" id="KW-0862">Zinc</keyword>
<proteinExistence type="predicted"/>
<evidence type="ECO:0000313" key="7">
    <source>
        <dbReference type="Proteomes" id="UP000502298"/>
    </source>
</evidence>
<evidence type="ECO:0000256" key="1">
    <source>
        <dbReference type="ARBA" id="ARBA00001947"/>
    </source>
</evidence>
<comment type="cofactor">
    <cofactor evidence="1">
        <name>Zn(2+)</name>
        <dbReference type="ChEBI" id="CHEBI:29105"/>
    </cofactor>
</comment>
<protein>
    <submittedName>
        <fullName evidence="6">MBL fold metallo-hydrolase</fullName>
    </submittedName>
</protein>
<evidence type="ECO:0000259" key="5">
    <source>
        <dbReference type="SMART" id="SM00849"/>
    </source>
</evidence>